<comment type="caution">
    <text evidence="8">The sequence shown here is derived from an EMBL/GenBank/DDBJ whole genome shotgun (WGS) entry which is preliminary data.</text>
</comment>
<evidence type="ECO:0000256" key="2">
    <source>
        <dbReference type="ARBA" id="ARBA00005417"/>
    </source>
</evidence>
<comment type="subcellular location">
    <subcellularLocation>
        <location evidence="1">Cell inner membrane</location>
        <topology evidence="1">Peripheral membrane protein</topology>
    </subcellularLocation>
</comment>
<keyword evidence="9" id="KW-1185">Reference proteome</keyword>
<dbReference type="PROSITE" id="PS00211">
    <property type="entry name" value="ABC_TRANSPORTER_1"/>
    <property type="match status" value="1"/>
</dbReference>
<sequence>MNMLATPTRLQAAATSIIRLENITRSFGAVQALRGITLSLVPGKALALVGESGCGKTTCARIIARMDQPTGGALHFHDRNVTLAGSRAEEKAYRRAVQMVFQDPFASLNPVFSIGHHLIRPLLLHGHARGRAEGRAGVKQILESVGLDPELTIGKFPHQLSGGQRQRVNIARAIAVRPQVLLADEPTSMLDVSIRQGILDLLAGIKRERNLALLYITHDIATAAHVAEEIVVMFAGQMVEWGDALAVITNPRHPYTKLLLSAVPDPNRPFIPGQSGAFLRRAEDIRRISRPASNTVEQAGPNHFVRMPGSADHNASD</sequence>
<dbReference type="EMBL" id="JBFNQD010000003">
    <property type="protein sequence ID" value="MEW9306290.1"/>
    <property type="molecule type" value="Genomic_DNA"/>
</dbReference>
<comment type="similarity">
    <text evidence="2">Belongs to the ABC transporter superfamily.</text>
</comment>
<dbReference type="InterPro" id="IPR027417">
    <property type="entry name" value="P-loop_NTPase"/>
</dbReference>
<keyword evidence="5 8" id="KW-0067">ATP-binding</keyword>
<evidence type="ECO:0000256" key="4">
    <source>
        <dbReference type="ARBA" id="ARBA00022741"/>
    </source>
</evidence>
<evidence type="ECO:0000313" key="9">
    <source>
        <dbReference type="Proteomes" id="UP001555786"/>
    </source>
</evidence>
<dbReference type="SUPFAM" id="SSF52540">
    <property type="entry name" value="P-loop containing nucleoside triphosphate hydrolases"/>
    <property type="match status" value="1"/>
</dbReference>
<feature type="region of interest" description="Disordered" evidence="6">
    <location>
        <begin position="296"/>
        <end position="317"/>
    </location>
</feature>
<evidence type="ECO:0000313" key="8">
    <source>
        <dbReference type="EMBL" id="MEW9306290.1"/>
    </source>
</evidence>
<feature type="domain" description="ABC transporter" evidence="7">
    <location>
        <begin position="18"/>
        <end position="260"/>
    </location>
</feature>
<dbReference type="Pfam" id="PF00005">
    <property type="entry name" value="ABC_tran"/>
    <property type="match status" value="1"/>
</dbReference>
<dbReference type="PANTHER" id="PTHR43776">
    <property type="entry name" value="TRANSPORT ATP-BINDING PROTEIN"/>
    <property type="match status" value="1"/>
</dbReference>
<dbReference type="InterPro" id="IPR017871">
    <property type="entry name" value="ABC_transporter-like_CS"/>
</dbReference>
<dbReference type="Proteomes" id="UP001555786">
    <property type="component" value="Unassembled WGS sequence"/>
</dbReference>
<dbReference type="InterPro" id="IPR050319">
    <property type="entry name" value="ABC_transp_ATP-bind"/>
</dbReference>
<dbReference type="GO" id="GO:0005524">
    <property type="term" value="F:ATP binding"/>
    <property type="evidence" value="ECO:0007669"/>
    <property type="project" value="UniProtKB-KW"/>
</dbReference>
<accession>A0ABV3PKX0</accession>
<keyword evidence="4" id="KW-0547">Nucleotide-binding</keyword>
<dbReference type="CDD" id="cd03257">
    <property type="entry name" value="ABC_NikE_OppD_transporters"/>
    <property type="match status" value="1"/>
</dbReference>
<gene>
    <name evidence="8" type="ORF">ABXS05_12120</name>
</gene>
<name>A0ABV3PKX0_9HYPH</name>
<dbReference type="PROSITE" id="PS50893">
    <property type="entry name" value="ABC_TRANSPORTER_2"/>
    <property type="match status" value="1"/>
</dbReference>
<organism evidence="8 9">
    <name type="scientific">Labrys neptuniae</name>
    <dbReference type="NCBI Taxonomy" id="376174"/>
    <lineage>
        <taxon>Bacteria</taxon>
        <taxon>Pseudomonadati</taxon>
        <taxon>Pseudomonadota</taxon>
        <taxon>Alphaproteobacteria</taxon>
        <taxon>Hyphomicrobiales</taxon>
        <taxon>Xanthobacteraceae</taxon>
        <taxon>Labrys</taxon>
    </lineage>
</organism>
<evidence type="ECO:0000256" key="5">
    <source>
        <dbReference type="ARBA" id="ARBA00022840"/>
    </source>
</evidence>
<protein>
    <submittedName>
        <fullName evidence="8">ABC transporter ATP-binding protein</fullName>
    </submittedName>
</protein>
<dbReference type="InterPro" id="IPR003439">
    <property type="entry name" value="ABC_transporter-like_ATP-bd"/>
</dbReference>
<evidence type="ECO:0000256" key="6">
    <source>
        <dbReference type="SAM" id="MobiDB-lite"/>
    </source>
</evidence>
<reference evidence="8 9" key="1">
    <citation type="submission" date="2024-07" db="EMBL/GenBank/DDBJ databases">
        <title>Description of Labrys sedimenti sp. nov., isolated from a diclofenac-degrading enrichment culture.</title>
        <authorList>
            <person name="Tancsics A."/>
            <person name="Csepanyi A."/>
        </authorList>
    </citation>
    <scope>NUCLEOTIDE SEQUENCE [LARGE SCALE GENOMIC DNA]</scope>
    <source>
        <strain evidence="8 9">LMG 23578</strain>
    </source>
</reference>
<dbReference type="InterPro" id="IPR003593">
    <property type="entry name" value="AAA+_ATPase"/>
</dbReference>
<dbReference type="InterPro" id="IPR013563">
    <property type="entry name" value="Oligopep_ABC_C"/>
</dbReference>
<dbReference type="Gene3D" id="3.40.50.300">
    <property type="entry name" value="P-loop containing nucleotide triphosphate hydrolases"/>
    <property type="match status" value="1"/>
</dbReference>
<dbReference type="PANTHER" id="PTHR43776:SF8">
    <property type="entry name" value="ABC TRANSPORTER, ATP-BINDING PROTEIN"/>
    <property type="match status" value="1"/>
</dbReference>
<evidence type="ECO:0000256" key="1">
    <source>
        <dbReference type="ARBA" id="ARBA00004417"/>
    </source>
</evidence>
<dbReference type="SMART" id="SM00382">
    <property type="entry name" value="AAA"/>
    <property type="match status" value="1"/>
</dbReference>
<evidence type="ECO:0000259" key="7">
    <source>
        <dbReference type="PROSITE" id="PS50893"/>
    </source>
</evidence>
<evidence type="ECO:0000256" key="3">
    <source>
        <dbReference type="ARBA" id="ARBA00022448"/>
    </source>
</evidence>
<keyword evidence="3" id="KW-0813">Transport</keyword>
<proteinExistence type="inferred from homology"/>
<dbReference type="Pfam" id="PF08352">
    <property type="entry name" value="oligo_HPY"/>
    <property type="match status" value="1"/>
</dbReference>